<name>A0A6P1USC6_9ENTR</name>
<keyword evidence="4" id="KW-0238">DNA-binding</keyword>
<dbReference type="Gene3D" id="1.10.8.60">
    <property type="match status" value="1"/>
</dbReference>
<dbReference type="InterPro" id="IPR013656">
    <property type="entry name" value="PAS_4"/>
</dbReference>
<dbReference type="PROSITE" id="PS50112">
    <property type="entry name" value="PAS"/>
    <property type="match status" value="1"/>
</dbReference>
<evidence type="ECO:0000259" key="6">
    <source>
        <dbReference type="PROSITE" id="PS50045"/>
    </source>
</evidence>
<dbReference type="Pfam" id="PF25601">
    <property type="entry name" value="AAA_lid_14"/>
    <property type="match status" value="1"/>
</dbReference>
<dbReference type="Gene3D" id="3.30.450.20">
    <property type="entry name" value="PAS domain"/>
    <property type="match status" value="1"/>
</dbReference>
<dbReference type="Pfam" id="PF08448">
    <property type="entry name" value="PAS_4"/>
    <property type="match status" value="1"/>
</dbReference>
<dbReference type="InterPro" id="IPR002197">
    <property type="entry name" value="HTH_Fis"/>
</dbReference>
<dbReference type="EMBL" id="CP048108">
    <property type="protein sequence ID" value="QHS44219.1"/>
    <property type="molecule type" value="Genomic_DNA"/>
</dbReference>
<dbReference type="GO" id="GO:0043565">
    <property type="term" value="F:sequence-specific DNA binding"/>
    <property type="evidence" value="ECO:0007669"/>
    <property type="project" value="InterPro"/>
</dbReference>
<evidence type="ECO:0000256" key="2">
    <source>
        <dbReference type="ARBA" id="ARBA00022840"/>
    </source>
</evidence>
<dbReference type="InterPro" id="IPR035965">
    <property type="entry name" value="PAS-like_dom_sf"/>
</dbReference>
<dbReference type="Gene3D" id="3.40.50.300">
    <property type="entry name" value="P-loop containing nucleotide triphosphate hydrolases"/>
    <property type="match status" value="1"/>
</dbReference>
<evidence type="ECO:0000259" key="7">
    <source>
        <dbReference type="PROSITE" id="PS50112"/>
    </source>
</evidence>
<protein>
    <submittedName>
        <fullName evidence="8">PAS domain-containing protein</fullName>
    </submittedName>
</protein>
<evidence type="ECO:0000256" key="4">
    <source>
        <dbReference type="ARBA" id="ARBA00023125"/>
    </source>
</evidence>
<keyword evidence="1" id="KW-0547">Nucleotide-binding</keyword>
<dbReference type="FunFam" id="3.40.50.300:FF:000006">
    <property type="entry name" value="DNA-binding transcriptional regulator NtrC"/>
    <property type="match status" value="1"/>
</dbReference>
<dbReference type="InterPro" id="IPR025662">
    <property type="entry name" value="Sigma_54_int_dom_ATP-bd_1"/>
</dbReference>
<dbReference type="GO" id="GO:0005524">
    <property type="term" value="F:ATP binding"/>
    <property type="evidence" value="ECO:0007669"/>
    <property type="project" value="UniProtKB-KW"/>
</dbReference>
<dbReference type="SMART" id="SM00382">
    <property type="entry name" value="AAA"/>
    <property type="match status" value="1"/>
</dbReference>
<dbReference type="Pfam" id="PF02954">
    <property type="entry name" value="HTH_8"/>
    <property type="match status" value="1"/>
</dbReference>
<dbReference type="RefSeq" id="WP_160742322.1">
    <property type="nucleotide sequence ID" value="NZ_CP048108.1"/>
</dbReference>
<gene>
    <name evidence="8" type="ORF">GW952_00615</name>
</gene>
<dbReference type="InterPro" id="IPR002078">
    <property type="entry name" value="Sigma_54_int"/>
</dbReference>
<dbReference type="CDD" id="cd00009">
    <property type="entry name" value="AAA"/>
    <property type="match status" value="1"/>
</dbReference>
<dbReference type="SUPFAM" id="SSF46689">
    <property type="entry name" value="Homeodomain-like"/>
    <property type="match status" value="1"/>
</dbReference>
<organism evidence="8 9">
    <name type="scientific">Klebsiella michiganensis</name>
    <dbReference type="NCBI Taxonomy" id="1134687"/>
    <lineage>
        <taxon>Bacteria</taxon>
        <taxon>Pseudomonadati</taxon>
        <taxon>Pseudomonadota</taxon>
        <taxon>Gammaproteobacteria</taxon>
        <taxon>Enterobacterales</taxon>
        <taxon>Enterobacteriaceae</taxon>
        <taxon>Klebsiella/Raoultella group</taxon>
        <taxon>Klebsiella</taxon>
    </lineage>
</organism>
<dbReference type="Pfam" id="PF00158">
    <property type="entry name" value="Sigma54_activat"/>
    <property type="match status" value="1"/>
</dbReference>
<dbReference type="PRINTS" id="PR01590">
    <property type="entry name" value="HTHFIS"/>
</dbReference>
<evidence type="ECO:0000256" key="5">
    <source>
        <dbReference type="ARBA" id="ARBA00023163"/>
    </source>
</evidence>
<dbReference type="PROSITE" id="PS50045">
    <property type="entry name" value="SIGMA54_INTERACT_4"/>
    <property type="match status" value="1"/>
</dbReference>
<dbReference type="PROSITE" id="PS00675">
    <property type="entry name" value="SIGMA54_INTERACT_1"/>
    <property type="match status" value="1"/>
</dbReference>
<evidence type="ECO:0000313" key="9">
    <source>
        <dbReference type="Proteomes" id="UP000464389"/>
    </source>
</evidence>
<dbReference type="PANTHER" id="PTHR32071:SF112">
    <property type="entry name" value="REGULATORY PROTEIN"/>
    <property type="match status" value="1"/>
</dbReference>
<evidence type="ECO:0000256" key="3">
    <source>
        <dbReference type="ARBA" id="ARBA00023015"/>
    </source>
</evidence>
<dbReference type="PANTHER" id="PTHR32071">
    <property type="entry name" value="TRANSCRIPTIONAL REGULATORY PROTEIN"/>
    <property type="match status" value="1"/>
</dbReference>
<dbReference type="Gene3D" id="1.10.10.60">
    <property type="entry name" value="Homeodomain-like"/>
    <property type="match status" value="1"/>
</dbReference>
<dbReference type="PROSITE" id="PS00688">
    <property type="entry name" value="SIGMA54_INTERACT_3"/>
    <property type="match status" value="1"/>
</dbReference>
<dbReference type="InterPro" id="IPR009057">
    <property type="entry name" value="Homeodomain-like_sf"/>
</dbReference>
<dbReference type="InterPro" id="IPR003593">
    <property type="entry name" value="AAA+_ATPase"/>
</dbReference>
<keyword evidence="5" id="KW-0804">Transcription</keyword>
<dbReference type="AlphaFoldDB" id="A0A6P1USC6"/>
<sequence length="462" mass="51681">MCQDLDKKRAQTELLWLIDCFGKIFDTFNQPVTIINCEGHFAYYNRASARMDGVDHTQIIGRHICDVTPWLNPEDSTLLRCISEQSRFVDYYQAYTGIGGEKLHYVHNASPLYGTNGKVIGAIELGYTLENAPNSLSSHVQPPRIIGEHHLLVEQIDALDVFANSMLPILIYGETGSGKELFALRAHYKSPRAGKKMLSLNCAAMPENLVESMLFGTIRGAFTGAENKKGLFLLADGGTLFLDEINSMPVSLQSKLLRVLQDGTFYPLGSQKMEHADVRLIVALNQSPADAIREGCLREDLYYRLSVGVIIVPPLRKRKSDIKLLAQHFVAHHAINLNPKITSISERAVDILCHYSWPGNIRELENVIKRSLLLTPDEDILNTLSFITDVHMRSAADCKISPSSEESTSLRAKLDNYETQLIRAALNMHHGNISASARQLGLPRTTLLTRISRHKITISEYE</sequence>
<dbReference type="InterPro" id="IPR058031">
    <property type="entry name" value="AAA_lid_NorR"/>
</dbReference>
<keyword evidence="2" id="KW-0067">ATP-binding</keyword>
<accession>A0A6P1USC6</accession>
<dbReference type="PROSITE" id="PS00676">
    <property type="entry name" value="SIGMA54_INTERACT_2"/>
    <property type="match status" value="1"/>
</dbReference>
<dbReference type="InterPro" id="IPR000014">
    <property type="entry name" value="PAS"/>
</dbReference>
<dbReference type="InterPro" id="IPR025943">
    <property type="entry name" value="Sigma_54_int_dom_ATP-bd_2"/>
</dbReference>
<dbReference type="Proteomes" id="UP000464389">
    <property type="component" value="Chromosome"/>
</dbReference>
<dbReference type="SUPFAM" id="SSF55785">
    <property type="entry name" value="PYP-like sensor domain (PAS domain)"/>
    <property type="match status" value="1"/>
</dbReference>
<dbReference type="SUPFAM" id="SSF52540">
    <property type="entry name" value="P-loop containing nucleoside triphosphate hydrolases"/>
    <property type="match status" value="1"/>
</dbReference>
<proteinExistence type="predicted"/>
<feature type="domain" description="PAS" evidence="7">
    <location>
        <begin position="23"/>
        <end position="80"/>
    </location>
</feature>
<dbReference type="GO" id="GO:0006355">
    <property type="term" value="P:regulation of DNA-templated transcription"/>
    <property type="evidence" value="ECO:0007669"/>
    <property type="project" value="InterPro"/>
</dbReference>
<evidence type="ECO:0000313" key="8">
    <source>
        <dbReference type="EMBL" id="QHS44219.1"/>
    </source>
</evidence>
<dbReference type="InterPro" id="IPR027417">
    <property type="entry name" value="P-loop_NTPase"/>
</dbReference>
<keyword evidence="3" id="KW-0805">Transcription regulation</keyword>
<dbReference type="InterPro" id="IPR025944">
    <property type="entry name" value="Sigma_54_int_dom_CS"/>
</dbReference>
<reference evidence="8 9" key="1">
    <citation type="submission" date="2020-01" db="EMBL/GenBank/DDBJ databases">
        <title>Bactrocera dorsalis gut bacteria genome.</title>
        <authorList>
            <person name="Zhang H."/>
            <person name="Cai Z."/>
        </authorList>
    </citation>
    <scope>NUCLEOTIDE SEQUENCE [LARGE SCALE GENOMIC DNA]</scope>
    <source>
        <strain evidence="8 9">BD177</strain>
    </source>
</reference>
<evidence type="ECO:0000256" key="1">
    <source>
        <dbReference type="ARBA" id="ARBA00022741"/>
    </source>
</evidence>
<feature type="domain" description="Sigma-54 factor interaction" evidence="6">
    <location>
        <begin position="145"/>
        <end position="373"/>
    </location>
</feature>